<accession>A0A7T4DKA9</accession>
<dbReference type="GO" id="GO:0008270">
    <property type="term" value="F:zinc ion binding"/>
    <property type="evidence" value="ECO:0007669"/>
    <property type="project" value="InterPro"/>
</dbReference>
<dbReference type="Pfam" id="PF02720">
    <property type="entry name" value="DUF222"/>
    <property type="match status" value="1"/>
</dbReference>
<feature type="domain" description="HNH nuclease" evidence="3">
    <location>
        <begin position="627"/>
        <end position="679"/>
    </location>
</feature>
<dbReference type="Proteomes" id="UP000595374">
    <property type="component" value="Chromosome"/>
</dbReference>
<feature type="compositionally biased region" description="Basic and acidic residues" evidence="2">
    <location>
        <begin position="1"/>
        <end position="13"/>
    </location>
</feature>
<dbReference type="SMART" id="SM00507">
    <property type="entry name" value="HNHc"/>
    <property type="match status" value="1"/>
</dbReference>
<evidence type="ECO:0000259" key="3">
    <source>
        <dbReference type="SMART" id="SM00507"/>
    </source>
</evidence>
<feature type="region of interest" description="Disordered" evidence="2">
    <location>
        <begin position="392"/>
        <end position="474"/>
    </location>
</feature>
<dbReference type="GO" id="GO:0004519">
    <property type="term" value="F:endonuclease activity"/>
    <property type="evidence" value="ECO:0007669"/>
    <property type="project" value="InterPro"/>
</dbReference>
<sequence>MTLTPDRSRDQRSARRKRMSCRSRAAGSRVPNGSRQRKLDRRRSSGDAPDSAAGPDAWWIPAECSDWDESAAHRQNDLIERQRGVLGSLGPAPADGEVGLGFASSISDRTMHDRVSGPPAEPGDPFPDETASSDPENVDTDVADDAQSTVSAVHPLLNDEAWADLSSLAPEMTGSIESLRTLVDELECFARPMGPDEAIAMLDGIETINRLAEALSVVTLSVFQRVGAPRDYGAKSTRDLVRDRCGVSSREASRRVDLADNLGKRVTTSGESLEPVNPAIAEGLRSGRLSTVQAGLITRFIEELPRSVTEAQRLEAESILVDKAPAVHVKDLRILFDEILKWLDPDGELPKDDTPREDFAVHLRARKDGTWDLRGRLDAVVGGIMHGLLTSRMQSESESGVDSCADGTQPADGEEPGTGVQSAGDDVGSSSDDDARHGGGVSSSEAIGNNEAHGSGDPTGIGDPRRSGDPSADDAADDVVQLFSEVLCGDRYDAVDPTPQQLPVAAAQSSRAADVPAGYGMRDDGIAVPMAGAQPSVRNRIYERFATIIGSIEMDHVGAGAPFALVVTAKAEDIATGSGRATTGAAESFPIDTAVREGLNGTVFFHLMSEKGRTVSVETENRYANKNQLAILAARDKGCTFPGCETPPGWCEAHHIVPFSEGGKTNINNLTLACSYHHHLIDRTDWETIMLFDGRAAWVPPATIDPARRPILHTRFIADDIADTLFG</sequence>
<dbReference type="GO" id="GO:0003676">
    <property type="term" value="F:nucleic acid binding"/>
    <property type="evidence" value="ECO:0007669"/>
    <property type="project" value="InterPro"/>
</dbReference>
<evidence type="ECO:0000256" key="2">
    <source>
        <dbReference type="SAM" id="MobiDB-lite"/>
    </source>
</evidence>
<dbReference type="InterPro" id="IPR003870">
    <property type="entry name" value="DUF222"/>
</dbReference>
<dbReference type="EMBL" id="CP065989">
    <property type="protein sequence ID" value="QQB14569.1"/>
    <property type="molecule type" value="Genomic_DNA"/>
</dbReference>
<dbReference type="Gene3D" id="1.10.30.50">
    <property type="match status" value="1"/>
</dbReference>
<dbReference type="Pfam" id="PF01844">
    <property type="entry name" value="HNH"/>
    <property type="match status" value="1"/>
</dbReference>
<comment type="similarity">
    <text evidence="1">Belongs to the Rv1128c/1148c/1588c/1702c/1945/3466 family.</text>
</comment>
<feature type="region of interest" description="Disordered" evidence="2">
    <location>
        <begin position="110"/>
        <end position="141"/>
    </location>
</feature>
<gene>
    <name evidence="4" type="ORF">I6H47_00755</name>
</gene>
<feature type="compositionally biased region" description="Low complexity" evidence="2">
    <location>
        <begin position="46"/>
        <end position="57"/>
    </location>
</feature>
<protein>
    <submittedName>
        <fullName evidence="4">DUF222 domain-containing protein</fullName>
    </submittedName>
</protein>
<proteinExistence type="inferred from homology"/>
<dbReference type="InterPro" id="IPR002711">
    <property type="entry name" value="HNH"/>
</dbReference>
<feature type="region of interest" description="Disordered" evidence="2">
    <location>
        <begin position="1"/>
        <end position="59"/>
    </location>
</feature>
<evidence type="ECO:0000313" key="5">
    <source>
        <dbReference type="Proteomes" id="UP000595374"/>
    </source>
</evidence>
<reference evidence="4 5" key="1">
    <citation type="submission" date="2020-12" db="EMBL/GenBank/DDBJ databases">
        <title>FDA dAtabase for Regulatory Grade micrObial Sequences (FDA-ARGOS): Supporting development and validation of Infectious Disease Dx tests.</title>
        <authorList>
            <person name="Sproer C."/>
            <person name="Gronow S."/>
            <person name="Severitt S."/>
            <person name="Schroder I."/>
            <person name="Tallon L."/>
            <person name="Sadzewicz L."/>
            <person name="Zhao X."/>
            <person name="Boylan J."/>
            <person name="Ott S."/>
            <person name="Bowen H."/>
            <person name="Vavikolanu K."/>
            <person name="Mehta A."/>
            <person name="Aluvathingal J."/>
            <person name="Nadendla S."/>
            <person name="Lowell S."/>
            <person name="Myers T."/>
            <person name="Yan Y."/>
            <person name="Sichtig H."/>
        </authorList>
    </citation>
    <scope>NUCLEOTIDE SEQUENCE [LARGE SCALE GENOMIC DNA]</scope>
    <source>
        <strain evidence="4 5">FDAARGOS_990</strain>
    </source>
</reference>
<dbReference type="AlphaFoldDB" id="A0A7T4DKA9"/>
<dbReference type="CDD" id="cd00085">
    <property type="entry name" value="HNHc"/>
    <property type="match status" value="1"/>
</dbReference>
<name>A0A7T4DKA9_9MICO</name>
<dbReference type="InterPro" id="IPR003615">
    <property type="entry name" value="HNH_nuc"/>
</dbReference>
<organism evidence="4 5">
    <name type="scientific">Brevibacterium casei</name>
    <dbReference type="NCBI Taxonomy" id="33889"/>
    <lineage>
        <taxon>Bacteria</taxon>
        <taxon>Bacillati</taxon>
        <taxon>Actinomycetota</taxon>
        <taxon>Actinomycetes</taxon>
        <taxon>Micrococcales</taxon>
        <taxon>Brevibacteriaceae</taxon>
        <taxon>Brevibacterium</taxon>
    </lineage>
</organism>
<dbReference type="RefSeq" id="WP_198499627.1">
    <property type="nucleotide sequence ID" value="NZ_CP065989.1"/>
</dbReference>
<evidence type="ECO:0000256" key="1">
    <source>
        <dbReference type="ARBA" id="ARBA00023450"/>
    </source>
</evidence>
<evidence type="ECO:0000313" key="4">
    <source>
        <dbReference type="EMBL" id="QQB14569.1"/>
    </source>
</evidence>